<sequence>MEVAEQWIKKGYPITKVLEILEINRSTYYYQQNGKVP</sequence>
<gene>
    <name evidence="1" type="ORF">B4114_3084</name>
</gene>
<name>A0A150NBI7_GEOSE</name>
<dbReference type="Proteomes" id="UP000075517">
    <property type="component" value="Unassembled WGS sequence"/>
</dbReference>
<evidence type="ECO:0000313" key="2">
    <source>
        <dbReference type="Proteomes" id="UP000075517"/>
    </source>
</evidence>
<evidence type="ECO:0008006" key="3">
    <source>
        <dbReference type="Google" id="ProtNLM"/>
    </source>
</evidence>
<evidence type="ECO:0000313" key="1">
    <source>
        <dbReference type="EMBL" id="KYD33962.1"/>
    </source>
</evidence>
<reference evidence="1 2" key="1">
    <citation type="submission" date="2016-01" db="EMBL/GenBank/DDBJ databases">
        <title>Draft Genome Sequences of Seven Thermophilic Sporeformers Isolated from Foods.</title>
        <authorList>
            <person name="Berendsen E.M."/>
            <person name="Wells-Bennik M.H."/>
            <person name="Krawcyk A.O."/>
            <person name="De Jong A."/>
            <person name="Holsappel S."/>
            <person name="Eijlander R.T."/>
            <person name="Kuipers O.P."/>
        </authorList>
    </citation>
    <scope>NUCLEOTIDE SEQUENCE [LARGE SCALE GENOMIC DNA]</scope>
    <source>
        <strain evidence="1 2">B4114</strain>
    </source>
</reference>
<dbReference type="AlphaFoldDB" id="A0A150NBI7"/>
<protein>
    <recommendedName>
        <fullName evidence="3">IS3 family transposase</fullName>
    </recommendedName>
</protein>
<dbReference type="EMBL" id="LQYY01000070">
    <property type="protein sequence ID" value="KYD33962.1"/>
    <property type="molecule type" value="Genomic_DNA"/>
</dbReference>
<dbReference type="PATRIC" id="fig|1422.17.peg.3215"/>
<accession>A0A150NBI7</accession>
<proteinExistence type="predicted"/>
<comment type="caution">
    <text evidence="1">The sequence shown here is derived from an EMBL/GenBank/DDBJ whole genome shotgun (WGS) entry which is preliminary data.</text>
</comment>
<organism evidence="1 2">
    <name type="scientific">Geobacillus stearothermophilus</name>
    <name type="common">Bacillus stearothermophilus</name>
    <dbReference type="NCBI Taxonomy" id="1422"/>
    <lineage>
        <taxon>Bacteria</taxon>
        <taxon>Bacillati</taxon>
        <taxon>Bacillota</taxon>
        <taxon>Bacilli</taxon>
        <taxon>Bacillales</taxon>
        <taxon>Anoxybacillaceae</taxon>
        <taxon>Geobacillus</taxon>
    </lineage>
</organism>